<dbReference type="OMA" id="IATXADS"/>
<dbReference type="HOGENOM" id="CLU_024963_0_0_1"/>
<feature type="chain" id="PRO_5004048702" description="RxLR effector candidate protein" evidence="2">
    <location>
        <begin position="25"/>
        <end position="537"/>
    </location>
</feature>
<feature type="compositionally biased region" description="Low complexity" evidence="1">
    <location>
        <begin position="97"/>
        <end position="121"/>
    </location>
</feature>
<reference evidence="3" key="2">
    <citation type="submission" date="2015-06" db="UniProtKB">
        <authorList>
            <consortium name="EnsemblProtists"/>
        </authorList>
    </citation>
    <scope>IDENTIFICATION</scope>
    <source>
        <strain evidence="3">Emoy2</strain>
    </source>
</reference>
<evidence type="ECO:0008006" key="5">
    <source>
        <dbReference type="Google" id="ProtNLM"/>
    </source>
</evidence>
<protein>
    <recommendedName>
        <fullName evidence="5">RxLR effector candidate protein</fullName>
    </recommendedName>
</protein>
<dbReference type="eggNOG" id="ENOG502RKPR">
    <property type="taxonomic scope" value="Eukaryota"/>
</dbReference>
<sequence>MRRHPVLLTAAVALLASKFGFTFASKCTIVKRIPETATAASSLGVPSDLTVDTSDAEATHSSSTALNIDADQVPPDDEVDRSLEKAPTFSTSDSEAAPDTSASGSGSPSKPTKPTSATSKDNSSLCAKPRVVITEVDVGVAIDSNEDEAALKLMAIAAMPSGGSRIAFHSKDNVIVRELDADDKLVSSKTAIEVPMHDFADIHADEDGFVILGTKDAEGGGTLNCGNPSNMCGTPPDPAVPCYDMYLARYDGTSEKWATKLTSSSASLPPYSSSKTGKDVYMIWWYAHHGRIAFDGTNWATYFGAAVSTSQDGCINIHQGDRMKVVSPSGTITEDKDSFDWGCSHSAYERITYDNRTESYATICKTDNNNRIMSPKDWGTTIYPVDLGAANLGDIVPDSDPSSKKYWATVSDGTSDNANVHLIHFAMDAAASEDITLGGTDANERAPHLAGIGKGGMLAMWEGSSSGGDLVEGSDRTMYVQVLDAMTGKAISQKVTVDKSVVGNRYQALKTYPDGSVAYLSKGTTSTSVQVVRFFGC</sequence>
<keyword evidence="2" id="KW-0732">Signal</keyword>
<keyword evidence="4" id="KW-1185">Reference proteome</keyword>
<evidence type="ECO:0000313" key="4">
    <source>
        <dbReference type="Proteomes" id="UP000011713"/>
    </source>
</evidence>
<dbReference type="AlphaFoldDB" id="M4BG29"/>
<accession>M4BG29</accession>
<dbReference type="EnsemblProtists" id="HpaT805250">
    <property type="protein sequence ID" value="HpaP805250"/>
    <property type="gene ID" value="HpaG805250"/>
</dbReference>
<feature type="region of interest" description="Disordered" evidence="1">
    <location>
        <begin position="52"/>
        <end position="124"/>
    </location>
</feature>
<organism evidence="3 4">
    <name type="scientific">Hyaloperonospora arabidopsidis (strain Emoy2)</name>
    <name type="common">Downy mildew agent</name>
    <name type="synonym">Peronospora arabidopsidis</name>
    <dbReference type="NCBI Taxonomy" id="559515"/>
    <lineage>
        <taxon>Eukaryota</taxon>
        <taxon>Sar</taxon>
        <taxon>Stramenopiles</taxon>
        <taxon>Oomycota</taxon>
        <taxon>Peronosporomycetes</taxon>
        <taxon>Peronosporales</taxon>
        <taxon>Peronosporaceae</taxon>
        <taxon>Hyaloperonospora</taxon>
    </lineage>
</organism>
<feature type="signal peptide" evidence="2">
    <location>
        <begin position="1"/>
        <end position="24"/>
    </location>
</feature>
<evidence type="ECO:0000256" key="2">
    <source>
        <dbReference type="SAM" id="SignalP"/>
    </source>
</evidence>
<proteinExistence type="predicted"/>
<dbReference type="InParanoid" id="M4BG29"/>
<evidence type="ECO:0000313" key="3">
    <source>
        <dbReference type="EnsemblProtists" id="HpaP805250"/>
    </source>
</evidence>
<dbReference type="EMBL" id="JH598219">
    <property type="status" value="NOT_ANNOTATED_CDS"/>
    <property type="molecule type" value="Genomic_DNA"/>
</dbReference>
<dbReference type="VEuPathDB" id="FungiDB:HpaG805250"/>
<evidence type="ECO:0000256" key="1">
    <source>
        <dbReference type="SAM" id="MobiDB-lite"/>
    </source>
</evidence>
<dbReference type="Proteomes" id="UP000011713">
    <property type="component" value="Unassembled WGS sequence"/>
</dbReference>
<name>M4BG29_HYAAE</name>
<reference evidence="4" key="1">
    <citation type="journal article" date="2010" name="Science">
        <title>Signatures of adaptation to obligate biotrophy in the Hyaloperonospora arabidopsidis genome.</title>
        <authorList>
            <person name="Baxter L."/>
            <person name="Tripathy S."/>
            <person name="Ishaque N."/>
            <person name="Boot N."/>
            <person name="Cabral A."/>
            <person name="Kemen E."/>
            <person name="Thines M."/>
            <person name="Ah-Fong A."/>
            <person name="Anderson R."/>
            <person name="Badejoko W."/>
            <person name="Bittner-Eddy P."/>
            <person name="Boore J.L."/>
            <person name="Chibucos M.C."/>
            <person name="Coates M."/>
            <person name="Dehal P."/>
            <person name="Delehaunty K."/>
            <person name="Dong S."/>
            <person name="Downton P."/>
            <person name="Dumas B."/>
            <person name="Fabro G."/>
            <person name="Fronick C."/>
            <person name="Fuerstenberg S.I."/>
            <person name="Fulton L."/>
            <person name="Gaulin E."/>
            <person name="Govers F."/>
            <person name="Hughes L."/>
            <person name="Humphray S."/>
            <person name="Jiang R.H."/>
            <person name="Judelson H."/>
            <person name="Kamoun S."/>
            <person name="Kyung K."/>
            <person name="Meijer H."/>
            <person name="Minx P."/>
            <person name="Morris P."/>
            <person name="Nelson J."/>
            <person name="Phuntumart V."/>
            <person name="Qutob D."/>
            <person name="Rehmany A."/>
            <person name="Rougon-Cardoso A."/>
            <person name="Ryden P."/>
            <person name="Torto-Alalibo T."/>
            <person name="Studholme D."/>
            <person name="Wang Y."/>
            <person name="Win J."/>
            <person name="Wood J."/>
            <person name="Clifton S.W."/>
            <person name="Rogers J."/>
            <person name="Van den Ackerveken G."/>
            <person name="Jones J.D."/>
            <person name="McDowell J.M."/>
            <person name="Beynon J."/>
            <person name="Tyler B.M."/>
        </authorList>
    </citation>
    <scope>NUCLEOTIDE SEQUENCE [LARGE SCALE GENOMIC DNA]</scope>
    <source>
        <strain evidence="4">Emoy2</strain>
    </source>
</reference>